<dbReference type="Pfam" id="PF00675">
    <property type="entry name" value="Peptidase_M16"/>
    <property type="match status" value="1"/>
</dbReference>
<comment type="similarity">
    <text evidence="1">Belongs to the peptidase M16 family.</text>
</comment>
<dbReference type="EMBL" id="CAFBLQ010000063">
    <property type="protein sequence ID" value="CAB4870915.1"/>
    <property type="molecule type" value="Genomic_DNA"/>
</dbReference>
<dbReference type="PANTHER" id="PTHR11851">
    <property type="entry name" value="METALLOPROTEASE"/>
    <property type="match status" value="1"/>
</dbReference>
<dbReference type="PANTHER" id="PTHR11851:SF49">
    <property type="entry name" value="MITOCHONDRIAL-PROCESSING PEPTIDASE SUBUNIT ALPHA"/>
    <property type="match status" value="1"/>
</dbReference>
<dbReference type="PROSITE" id="PS00143">
    <property type="entry name" value="INSULINASE"/>
    <property type="match status" value="1"/>
</dbReference>
<dbReference type="InterPro" id="IPR001431">
    <property type="entry name" value="Pept_M16_Zn_BS"/>
</dbReference>
<dbReference type="GO" id="GO:0004222">
    <property type="term" value="F:metalloendopeptidase activity"/>
    <property type="evidence" value="ECO:0007669"/>
    <property type="project" value="InterPro"/>
</dbReference>
<feature type="domain" description="Peptidase M16 C-terminal" evidence="3">
    <location>
        <begin position="173"/>
        <end position="344"/>
    </location>
</feature>
<dbReference type="GO" id="GO:0006508">
    <property type="term" value="P:proteolysis"/>
    <property type="evidence" value="ECO:0007669"/>
    <property type="project" value="InterPro"/>
</dbReference>
<protein>
    <submittedName>
        <fullName evidence="4">Unannotated protein</fullName>
    </submittedName>
</protein>
<evidence type="ECO:0000313" key="4">
    <source>
        <dbReference type="EMBL" id="CAB4870915.1"/>
    </source>
</evidence>
<accession>A0A6J7DPS6</accession>
<evidence type="ECO:0000259" key="3">
    <source>
        <dbReference type="Pfam" id="PF05193"/>
    </source>
</evidence>
<reference evidence="4" key="1">
    <citation type="submission" date="2020-05" db="EMBL/GenBank/DDBJ databases">
        <authorList>
            <person name="Chiriac C."/>
            <person name="Salcher M."/>
            <person name="Ghai R."/>
            <person name="Kavagutti S V."/>
        </authorList>
    </citation>
    <scope>NUCLEOTIDE SEQUENCE</scope>
</reference>
<proteinExistence type="inferred from homology"/>
<dbReference type="GO" id="GO:0046872">
    <property type="term" value="F:metal ion binding"/>
    <property type="evidence" value="ECO:0007669"/>
    <property type="project" value="InterPro"/>
</dbReference>
<dbReference type="AlphaFoldDB" id="A0A6J7DPS6"/>
<dbReference type="SUPFAM" id="SSF63411">
    <property type="entry name" value="LuxS/MPP-like metallohydrolase"/>
    <property type="match status" value="2"/>
</dbReference>
<dbReference type="InterPro" id="IPR050361">
    <property type="entry name" value="MPP/UQCRC_Complex"/>
</dbReference>
<dbReference type="InterPro" id="IPR011249">
    <property type="entry name" value="Metalloenz_LuxS/M16"/>
</dbReference>
<feature type="domain" description="Peptidase M16 N-terminal" evidence="2">
    <location>
        <begin position="17"/>
        <end position="163"/>
    </location>
</feature>
<name>A0A6J7DPS6_9ZZZZ</name>
<dbReference type="InterPro" id="IPR007863">
    <property type="entry name" value="Peptidase_M16_C"/>
</dbReference>
<sequence>MSEPSGHRLTTLPSGVRVVTEAMAGVRSVALGILIGTGSVTESPQTAGWSHLLEHLLFRGTARYGSREIDERFDAFGGELNAGTARESTSVSARVLDAHLEEALDIMADMVWCPRLDPADVQAEKRIVLEEIAMYEDDPQDSVFDLLGGAVFGRHPLGRPVIGRPASVSAADADGLRTLHAERYAPADIVVAAAGSVVHEQIVELVEQAHPGDSVGRRGPAAPGAPIAGEPQRLFRERPTEQFHVAFGAHGISRNDDRRWALRVLDALLGGTPSSRLFQEVREERALAYEISSFHTEYAAAGEVGVYLGTQPANLHEALCAVIGVLERLCSTGLAPGELERAREHTKGRIVLALESPYARMGRIGATVLEDRELLGIDALLTRIDAVSAADVEELAAALYAPERLSVAAIGPDEGIFMKALDTALPGSARMAI</sequence>
<dbReference type="InterPro" id="IPR011765">
    <property type="entry name" value="Pept_M16_N"/>
</dbReference>
<gene>
    <name evidence="4" type="ORF">UFOPK3423_00734</name>
</gene>
<organism evidence="4">
    <name type="scientific">freshwater metagenome</name>
    <dbReference type="NCBI Taxonomy" id="449393"/>
    <lineage>
        <taxon>unclassified sequences</taxon>
        <taxon>metagenomes</taxon>
        <taxon>ecological metagenomes</taxon>
    </lineage>
</organism>
<evidence type="ECO:0000259" key="2">
    <source>
        <dbReference type="Pfam" id="PF00675"/>
    </source>
</evidence>
<dbReference type="Pfam" id="PF05193">
    <property type="entry name" value="Peptidase_M16_C"/>
    <property type="match status" value="1"/>
</dbReference>
<evidence type="ECO:0000256" key="1">
    <source>
        <dbReference type="ARBA" id="ARBA00007261"/>
    </source>
</evidence>
<dbReference type="Gene3D" id="3.30.830.10">
    <property type="entry name" value="Metalloenzyme, LuxS/M16 peptidase-like"/>
    <property type="match status" value="2"/>
</dbReference>